<dbReference type="PANTHER" id="PTHR21096">
    <property type="entry name" value="PROTEIN FAM136A"/>
    <property type="match status" value="1"/>
</dbReference>
<dbReference type="Ensembl" id="ENSPEMT00000018697.2">
    <property type="protein sequence ID" value="ENSPEMP00000014426.2"/>
    <property type="gene ID" value="ENSPEMG00000014231.2"/>
</dbReference>
<dbReference type="AlphaFoldDB" id="A0A8C8TP42"/>
<dbReference type="PANTHER" id="PTHR21096:SF0">
    <property type="entry name" value="PROTEIN FAM136A"/>
    <property type="match status" value="1"/>
</dbReference>
<reference evidence="3 4" key="1">
    <citation type="submission" date="2018-10" db="EMBL/GenBank/DDBJ databases">
        <title>Improved assembly of the deer mouse Peromyscus maniculatus genome.</title>
        <authorList>
            <person name="Lassance J.-M."/>
            <person name="Hoekstra H.E."/>
        </authorList>
    </citation>
    <scope>NUCLEOTIDE SEQUENCE [LARGE SCALE GENOMIC DNA]</scope>
</reference>
<dbReference type="GeneTree" id="ENSGT00390000006707"/>
<keyword evidence="4" id="KW-1185">Reference proteome</keyword>
<name>A0A8C8TP42_PERMB</name>
<proteinExistence type="inferred from homology"/>
<evidence type="ECO:0000256" key="1">
    <source>
        <dbReference type="ARBA" id="ARBA00009952"/>
    </source>
</evidence>
<sequence length="119" mass="13311">MAEVQQLRVQQTVDAMVKSVERETIRKMQGLVFRRSANCCEDNQASMQPGHQCLERCHAPLAQAQALGTSELERFQYRLARHLPSPVSLFKTINMKAGWAAVAHAFNSSTQEAEPGRSL</sequence>
<dbReference type="Pfam" id="PF05811">
    <property type="entry name" value="DUF842"/>
    <property type="match status" value="1"/>
</dbReference>
<evidence type="ECO:0000313" key="4">
    <source>
        <dbReference type="Proteomes" id="UP000694547"/>
    </source>
</evidence>
<dbReference type="GO" id="GO:0005737">
    <property type="term" value="C:cytoplasm"/>
    <property type="evidence" value="ECO:0007669"/>
    <property type="project" value="TreeGrafter"/>
</dbReference>
<organism evidence="3 4">
    <name type="scientific">Peromyscus maniculatus bairdii</name>
    <name type="common">Prairie deer mouse</name>
    <dbReference type="NCBI Taxonomy" id="230844"/>
    <lineage>
        <taxon>Eukaryota</taxon>
        <taxon>Metazoa</taxon>
        <taxon>Chordata</taxon>
        <taxon>Craniata</taxon>
        <taxon>Vertebrata</taxon>
        <taxon>Euteleostomi</taxon>
        <taxon>Mammalia</taxon>
        <taxon>Eutheria</taxon>
        <taxon>Euarchontoglires</taxon>
        <taxon>Glires</taxon>
        <taxon>Rodentia</taxon>
        <taxon>Myomorpha</taxon>
        <taxon>Muroidea</taxon>
        <taxon>Cricetidae</taxon>
        <taxon>Neotominae</taxon>
        <taxon>Peromyscus</taxon>
    </lineage>
</organism>
<reference evidence="3" key="2">
    <citation type="submission" date="2025-08" db="UniProtKB">
        <authorList>
            <consortium name="Ensembl"/>
        </authorList>
    </citation>
    <scope>IDENTIFICATION</scope>
</reference>
<accession>A0A8C8TP42</accession>
<evidence type="ECO:0000313" key="3">
    <source>
        <dbReference type="Ensembl" id="ENSPEMP00000014426.2"/>
    </source>
</evidence>
<evidence type="ECO:0000256" key="2">
    <source>
        <dbReference type="ARBA" id="ARBA00017657"/>
    </source>
</evidence>
<reference evidence="3" key="3">
    <citation type="submission" date="2025-09" db="UniProtKB">
        <authorList>
            <consortium name="Ensembl"/>
        </authorList>
    </citation>
    <scope>IDENTIFICATION</scope>
</reference>
<protein>
    <recommendedName>
        <fullName evidence="2">Protein FAM136A</fullName>
    </recommendedName>
</protein>
<dbReference type="InterPro" id="IPR008560">
    <property type="entry name" value="DUF842_euk"/>
</dbReference>
<comment type="similarity">
    <text evidence="1">Belongs to the FAM136 family.</text>
</comment>
<dbReference type="Proteomes" id="UP000694547">
    <property type="component" value="Chromosome 23"/>
</dbReference>